<dbReference type="CDD" id="cd00590">
    <property type="entry name" value="RRM_SF"/>
    <property type="match status" value="1"/>
</dbReference>
<evidence type="ECO:0000256" key="2">
    <source>
        <dbReference type="PROSITE-ProRule" id="PRU00332"/>
    </source>
</evidence>
<dbReference type="AlphaFoldDB" id="A0A0L0SRP5"/>
<sequence length="447" mass="48058">MTAVTSPNSITASLSPLQLAAQWPAPPSSNAPPTMTPGTATSDMTASAEAARMNLTKLKRLLEFYFSADEIRSLYARVADTMPTARALRDLMDSGWIPLEFLARYKRIKKMIQADNVEAVVIAAARASDQLRVREDGRAVRPVSLIRVPNLSAFFRLNELVVSALPPNVEPSEIAAYFSKYGHVQSVTATTLDGTAPAAEGPDPWLGQFLILFESVTGATLAASQAHVYQGHPLTLSYPRRFHRERQRAKLAAPAADLPSAAASSSTAPATNDAPVRRRKRRATEPADMAPPAAKRAARAATPPASKQDRRDALELMHLGATAPTSAALQAELTPYFGPILRLDTGATMAMVIFQDRVTPEVLAGLGLARNGPVVRMQIGGTDVTVRHVVVSKRRKLTKRQGRALRAVERAVEGVAAMDVDENVKEEGGDVEEGGLAAALERVHVEE</sequence>
<feature type="region of interest" description="Disordered" evidence="3">
    <location>
        <begin position="248"/>
        <end position="310"/>
    </location>
</feature>
<dbReference type="Gene3D" id="3.30.70.330">
    <property type="match status" value="1"/>
</dbReference>
<dbReference type="InterPro" id="IPR036388">
    <property type="entry name" value="WH-like_DNA-bd_sf"/>
</dbReference>
<gene>
    <name evidence="5" type="ORF">AMAG_10685</name>
</gene>
<dbReference type="PROSITE" id="PS50961">
    <property type="entry name" value="HTH_LA"/>
    <property type="match status" value="1"/>
</dbReference>
<dbReference type="SMART" id="SM00715">
    <property type="entry name" value="LA"/>
    <property type="match status" value="1"/>
</dbReference>
<feature type="compositionally biased region" description="Low complexity" evidence="3">
    <location>
        <begin position="286"/>
        <end position="305"/>
    </location>
</feature>
<feature type="compositionally biased region" description="Low complexity" evidence="3">
    <location>
        <begin position="251"/>
        <end position="274"/>
    </location>
</feature>
<feature type="region of interest" description="Disordered" evidence="3">
    <location>
        <begin position="22"/>
        <end position="44"/>
    </location>
</feature>
<evidence type="ECO:0000256" key="3">
    <source>
        <dbReference type="SAM" id="MobiDB-lite"/>
    </source>
</evidence>
<accession>A0A0L0SRP5</accession>
<dbReference type="InterPro" id="IPR036390">
    <property type="entry name" value="WH_DNA-bd_sf"/>
</dbReference>
<keyword evidence="1 2" id="KW-0694">RNA-binding</keyword>
<dbReference type="Proteomes" id="UP000054350">
    <property type="component" value="Unassembled WGS sequence"/>
</dbReference>
<dbReference type="InterPro" id="IPR006630">
    <property type="entry name" value="La_HTH"/>
</dbReference>
<keyword evidence="6" id="KW-1185">Reference proteome</keyword>
<dbReference type="SUPFAM" id="SSF54928">
    <property type="entry name" value="RNA-binding domain, RBD"/>
    <property type="match status" value="1"/>
</dbReference>
<name>A0A0L0SRP5_ALLM3</name>
<evidence type="ECO:0000256" key="1">
    <source>
        <dbReference type="ARBA" id="ARBA00022884"/>
    </source>
</evidence>
<dbReference type="Gene3D" id="1.10.10.10">
    <property type="entry name" value="Winged helix-like DNA-binding domain superfamily/Winged helix DNA-binding domain"/>
    <property type="match status" value="1"/>
</dbReference>
<reference evidence="5 6" key="1">
    <citation type="submission" date="2009-11" db="EMBL/GenBank/DDBJ databases">
        <title>Annotation of Allomyces macrogynus ATCC 38327.</title>
        <authorList>
            <consortium name="The Broad Institute Genome Sequencing Platform"/>
            <person name="Russ C."/>
            <person name="Cuomo C."/>
            <person name="Burger G."/>
            <person name="Gray M.W."/>
            <person name="Holland P.W.H."/>
            <person name="King N."/>
            <person name="Lang F.B.F."/>
            <person name="Roger A.J."/>
            <person name="Ruiz-Trillo I."/>
            <person name="Young S.K."/>
            <person name="Zeng Q."/>
            <person name="Gargeya S."/>
            <person name="Fitzgerald M."/>
            <person name="Haas B."/>
            <person name="Abouelleil A."/>
            <person name="Alvarado L."/>
            <person name="Arachchi H.M."/>
            <person name="Berlin A."/>
            <person name="Chapman S.B."/>
            <person name="Gearin G."/>
            <person name="Goldberg J."/>
            <person name="Griggs A."/>
            <person name="Gujja S."/>
            <person name="Hansen M."/>
            <person name="Heiman D."/>
            <person name="Howarth C."/>
            <person name="Larimer J."/>
            <person name="Lui A."/>
            <person name="MacDonald P.J.P."/>
            <person name="McCowen C."/>
            <person name="Montmayeur A."/>
            <person name="Murphy C."/>
            <person name="Neiman D."/>
            <person name="Pearson M."/>
            <person name="Priest M."/>
            <person name="Roberts A."/>
            <person name="Saif S."/>
            <person name="Shea T."/>
            <person name="Sisk P."/>
            <person name="Stolte C."/>
            <person name="Sykes S."/>
            <person name="Wortman J."/>
            <person name="Nusbaum C."/>
            <person name="Birren B."/>
        </authorList>
    </citation>
    <scope>NUCLEOTIDE SEQUENCE [LARGE SCALE GENOMIC DNA]</scope>
    <source>
        <strain evidence="5 6">ATCC 38327</strain>
    </source>
</reference>
<feature type="compositionally biased region" description="Polar residues" evidence="3">
    <location>
        <begin position="31"/>
        <end position="44"/>
    </location>
</feature>
<evidence type="ECO:0000259" key="4">
    <source>
        <dbReference type="PROSITE" id="PS50961"/>
    </source>
</evidence>
<dbReference type="OrthoDB" id="439993at2759"/>
<evidence type="ECO:0000313" key="5">
    <source>
        <dbReference type="EMBL" id="KNE65019.1"/>
    </source>
</evidence>
<dbReference type="InterPro" id="IPR035979">
    <property type="entry name" value="RBD_domain_sf"/>
</dbReference>
<reference evidence="6" key="2">
    <citation type="submission" date="2009-11" db="EMBL/GenBank/DDBJ databases">
        <title>The Genome Sequence of Allomyces macrogynus strain ATCC 38327.</title>
        <authorList>
            <consortium name="The Broad Institute Genome Sequencing Platform"/>
            <person name="Russ C."/>
            <person name="Cuomo C."/>
            <person name="Shea T."/>
            <person name="Young S.K."/>
            <person name="Zeng Q."/>
            <person name="Koehrsen M."/>
            <person name="Haas B."/>
            <person name="Borodovsky M."/>
            <person name="Guigo R."/>
            <person name="Alvarado L."/>
            <person name="Berlin A."/>
            <person name="Borenstein D."/>
            <person name="Chen Z."/>
            <person name="Engels R."/>
            <person name="Freedman E."/>
            <person name="Gellesch M."/>
            <person name="Goldberg J."/>
            <person name="Griggs A."/>
            <person name="Gujja S."/>
            <person name="Heiman D."/>
            <person name="Hepburn T."/>
            <person name="Howarth C."/>
            <person name="Jen D."/>
            <person name="Larson L."/>
            <person name="Lewis B."/>
            <person name="Mehta T."/>
            <person name="Park D."/>
            <person name="Pearson M."/>
            <person name="Roberts A."/>
            <person name="Saif S."/>
            <person name="Shenoy N."/>
            <person name="Sisk P."/>
            <person name="Stolte C."/>
            <person name="Sykes S."/>
            <person name="Walk T."/>
            <person name="White J."/>
            <person name="Yandava C."/>
            <person name="Burger G."/>
            <person name="Gray M.W."/>
            <person name="Holland P.W.H."/>
            <person name="King N."/>
            <person name="Lang F.B.F."/>
            <person name="Roger A.J."/>
            <person name="Ruiz-Trillo I."/>
            <person name="Lander E."/>
            <person name="Nusbaum C."/>
        </authorList>
    </citation>
    <scope>NUCLEOTIDE SEQUENCE [LARGE SCALE GENOMIC DNA]</scope>
    <source>
        <strain evidence="6">ATCC 38327</strain>
    </source>
</reference>
<feature type="domain" description="HTH La-type RNA-binding" evidence="4">
    <location>
        <begin position="48"/>
        <end position="150"/>
    </location>
</feature>
<dbReference type="SUPFAM" id="SSF46785">
    <property type="entry name" value="Winged helix' DNA-binding domain"/>
    <property type="match status" value="1"/>
</dbReference>
<proteinExistence type="predicted"/>
<dbReference type="VEuPathDB" id="FungiDB:AMAG_10685"/>
<protein>
    <recommendedName>
        <fullName evidence="4">HTH La-type RNA-binding domain-containing protein</fullName>
    </recommendedName>
</protein>
<dbReference type="GO" id="GO:0003723">
    <property type="term" value="F:RNA binding"/>
    <property type="evidence" value="ECO:0007669"/>
    <property type="project" value="UniProtKB-UniRule"/>
</dbReference>
<evidence type="ECO:0000313" key="6">
    <source>
        <dbReference type="Proteomes" id="UP000054350"/>
    </source>
</evidence>
<organism evidence="5 6">
    <name type="scientific">Allomyces macrogynus (strain ATCC 38327)</name>
    <name type="common">Allomyces javanicus var. macrogynus</name>
    <dbReference type="NCBI Taxonomy" id="578462"/>
    <lineage>
        <taxon>Eukaryota</taxon>
        <taxon>Fungi</taxon>
        <taxon>Fungi incertae sedis</taxon>
        <taxon>Blastocladiomycota</taxon>
        <taxon>Blastocladiomycetes</taxon>
        <taxon>Blastocladiales</taxon>
        <taxon>Blastocladiaceae</taxon>
        <taxon>Allomyces</taxon>
    </lineage>
</organism>
<dbReference type="EMBL" id="GG745346">
    <property type="protein sequence ID" value="KNE65019.1"/>
    <property type="molecule type" value="Genomic_DNA"/>
</dbReference>
<dbReference type="InterPro" id="IPR012677">
    <property type="entry name" value="Nucleotide-bd_a/b_plait_sf"/>
</dbReference>